<sequence>MTGRKFAPTVVTALLVTLPSSITSAQECPPDVSESFVATVDNSTYFSTCAEGTTFSITSAFDVFNLTANNLLQFCNSSSCLEPIHELMGSLDCNITYMGTPRNLSSEVSDLHDVCHEVLDAAAEGSGQAEKKPMDMSGHADGSSHSDPPTSDASSSAVLPAVFSVASAALLAVVLA</sequence>
<protein>
    <recommendedName>
        <fullName evidence="6">Elicitin</fullName>
    </recommendedName>
</protein>
<gene>
    <name evidence="9" type="ORF">PM001_LOCUS20152</name>
</gene>
<dbReference type="InterPro" id="IPR002200">
    <property type="entry name" value="Elicitin"/>
</dbReference>
<evidence type="ECO:0000256" key="6">
    <source>
        <dbReference type="RuleBase" id="RU368111"/>
    </source>
</evidence>
<keyword evidence="5 6" id="KW-1015">Disulfide bond</keyword>
<dbReference type="Pfam" id="PF00964">
    <property type="entry name" value="Elicitin"/>
    <property type="match status" value="1"/>
</dbReference>
<feature type="region of interest" description="Disordered" evidence="7">
    <location>
        <begin position="124"/>
        <end position="153"/>
    </location>
</feature>
<dbReference type="GO" id="GO:0005576">
    <property type="term" value="C:extracellular region"/>
    <property type="evidence" value="ECO:0007669"/>
    <property type="project" value="UniProtKB-SubCell"/>
</dbReference>
<keyword evidence="3 6" id="KW-0964">Secreted</keyword>
<dbReference type="AlphaFoldDB" id="A0AAV1UMZ8"/>
<evidence type="ECO:0000256" key="2">
    <source>
        <dbReference type="ARBA" id="ARBA00009544"/>
    </source>
</evidence>
<evidence type="ECO:0000256" key="3">
    <source>
        <dbReference type="ARBA" id="ARBA00022525"/>
    </source>
</evidence>
<dbReference type="EMBL" id="CAKLBY020000220">
    <property type="protein sequence ID" value="CAK7935002.1"/>
    <property type="molecule type" value="Genomic_DNA"/>
</dbReference>
<dbReference type="Proteomes" id="UP001162060">
    <property type="component" value="Unassembled WGS sequence"/>
</dbReference>
<evidence type="ECO:0000256" key="7">
    <source>
        <dbReference type="SAM" id="MobiDB-lite"/>
    </source>
</evidence>
<evidence type="ECO:0000256" key="5">
    <source>
        <dbReference type="ARBA" id="ARBA00023157"/>
    </source>
</evidence>
<name>A0AAV1UMZ8_9STRA</name>
<accession>A0AAV1UMZ8</accession>
<comment type="subcellular location">
    <subcellularLocation>
        <location evidence="1 6">Secreted</location>
    </subcellularLocation>
</comment>
<keyword evidence="4 6" id="KW-0928">Hypersensitive response elicitation</keyword>
<evidence type="ECO:0000256" key="4">
    <source>
        <dbReference type="ARBA" id="ARBA00022978"/>
    </source>
</evidence>
<dbReference type="GO" id="GO:0052040">
    <property type="term" value="P:symbiont-mediated perturbation of host programmed cell death"/>
    <property type="evidence" value="ECO:0007669"/>
    <property type="project" value="UniProtKB-UniRule"/>
</dbReference>
<organism evidence="9 10">
    <name type="scientific">Peronospora matthiolae</name>
    <dbReference type="NCBI Taxonomy" id="2874970"/>
    <lineage>
        <taxon>Eukaryota</taxon>
        <taxon>Sar</taxon>
        <taxon>Stramenopiles</taxon>
        <taxon>Oomycota</taxon>
        <taxon>Peronosporomycetes</taxon>
        <taxon>Peronosporales</taxon>
        <taxon>Peronosporaceae</taxon>
        <taxon>Peronospora</taxon>
    </lineage>
</organism>
<evidence type="ECO:0000256" key="1">
    <source>
        <dbReference type="ARBA" id="ARBA00004613"/>
    </source>
</evidence>
<comment type="similarity">
    <text evidence="2 6">Belongs to the elicitin family.</text>
</comment>
<feature type="chain" id="PRO_5043685012" description="Elicitin" evidence="8">
    <location>
        <begin position="26"/>
        <end position="176"/>
    </location>
</feature>
<keyword evidence="8" id="KW-0732">Signal</keyword>
<feature type="signal peptide" evidence="8">
    <location>
        <begin position="1"/>
        <end position="25"/>
    </location>
</feature>
<dbReference type="SMART" id="SM01187">
    <property type="entry name" value="Elicitin"/>
    <property type="match status" value="1"/>
</dbReference>
<evidence type="ECO:0000313" key="10">
    <source>
        <dbReference type="Proteomes" id="UP001162060"/>
    </source>
</evidence>
<comment type="caution">
    <text evidence="9">The sequence shown here is derived from an EMBL/GenBank/DDBJ whole genome shotgun (WGS) entry which is preliminary data.</text>
</comment>
<reference evidence="9" key="1">
    <citation type="submission" date="2024-01" db="EMBL/GenBank/DDBJ databases">
        <authorList>
            <person name="Webb A."/>
        </authorList>
    </citation>
    <scope>NUCLEOTIDE SEQUENCE</scope>
    <source>
        <strain evidence="9">Pm1</strain>
    </source>
</reference>
<evidence type="ECO:0000313" key="9">
    <source>
        <dbReference type="EMBL" id="CAK7935002.1"/>
    </source>
</evidence>
<dbReference type="SUPFAM" id="SSF48647">
    <property type="entry name" value="Fungal elicitin"/>
    <property type="match status" value="1"/>
</dbReference>
<evidence type="ECO:0000256" key="8">
    <source>
        <dbReference type="SAM" id="SignalP"/>
    </source>
</evidence>
<dbReference type="InterPro" id="IPR036470">
    <property type="entry name" value="Elicitin_sf"/>
</dbReference>
<proteinExistence type="inferred from homology"/>
<comment type="function">
    <text evidence="6">Induces local and distal defense responses (incompatible hypersensitive reaction) in plants from the solanaceae and cruciferae families. Elicits leaf necrosis and causes the accumulation of pathogenesis-related proteins. Might interact with the lipidic molecules of the plasma membrane.</text>
</comment>
<feature type="compositionally biased region" description="Low complexity" evidence="7">
    <location>
        <begin position="143"/>
        <end position="153"/>
    </location>
</feature>